<feature type="domain" description="Tyr recombinase" evidence="5">
    <location>
        <begin position="202"/>
        <end position="374"/>
    </location>
</feature>
<dbReference type="PANTHER" id="PTHR30629">
    <property type="entry name" value="PROPHAGE INTEGRASE"/>
    <property type="match status" value="1"/>
</dbReference>
<dbReference type="Gene3D" id="1.10.150.130">
    <property type="match status" value="1"/>
</dbReference>
<comment type="caution">
    <text evidence="6">The sequence shown here is derived from an EMBL/GenBank/DDBJ whole genome shotgun (WGS) entry which is preliminary data.</text>
</comment>
<proteinExistence type="inferred from homology"/>
<evidence type="ECO:0000313" key="6">
    <source>
        <dbReference type="EMBL" id="MCV2870219.1"/>
    </source>
</evidence>
<keyword evidence="2" id="KW-0229">DNA integration</keyword>
<evidence type="ECO:0000256" key="2">
    <source>
        <dbReference type="ARBA" id="ARBA00022908"/>
    </source>
</evidence>
<keyword evidence="3 6" id="KW-0238">DNA-binding</keyword>
<name>A0ABT2ZGF0_9RHOB</name>
<accession>A0ABT2ZGF0</accession>
<evidence type="ECO:0000256" key="3">
    <source>
        <dbReference type="ARBA" id="ARBA00023125"/>
    </source>
</evidence>
<dbReference type="InterPro" id="IPR013762">
    <property type="entry name" value="Integrase-like_cat_sf"/>
</dbReference>
<dbReference type="Gene3D" id="1.10.443.10">
    <property type="entry name" value="Intergrase catalytic core"/>
    <property type="match status" value="1"/>
</dbReference>
<dbReference type="PANTHER" id="PTHR30629:SF2">
    <property type="entry name" value="PROPHAGE INTEGRASE INTS-RELATED"/>
    <property type="match status" value="1"/>
</dbReference>
<dbReference type="Gene3D" id="3.30.160.390">
    <property type="entry name" value="Integrase, DNA-binding domain"/>
    <property type="match status" value="1"/>
</dbReference>
<keyword evidence="4" id="KW-0233">DNA recombination</keyword>
<protein>
    <submittedName>
        <fullName evidence="6">Integrase arm-type DNA-binding domain-containing protein</fullName>
    </submittedName>
</protein>
<dbReference type="InterPro" id="IPR002104">
    <property type="entry name" value="Integrase_catalytic"/>
</dbReference>
<sequence>MRYKLSSKQIERSKPGKYADGDGLWFVKRSDGGAQWVFRYTLHDRRPEMGLGKYPEVGLAEARESVAKWRAVLRDGQDPIKVRNRQKREAARADNTLSTVAREAFEARKAELKDDGKAGRWFSPLEMHVLPKLGTVPIEEIDQNDLKRVLAPIWHDKADAAKKALTRLSIVMRHAAAMGLEVDLLATEKTRALLGKSRHVIQHIPALPWKEVPDFYASLNDGSVTHLALRLLVLSAARSKPVRFCRMEQIAGDVWTIPAELMKGRKGQVSDFRVPLSQEALGVIEQAKPFARDGYLFPSIRKGVISDATWSRLMERRGMDARPHGFRTSFRTWLAEATDAPEQVAETCLAHVTGTKVARAYQRSDFLEQRRVLMERWADFVTGGEGKVVQMVRK</sequence>
<dbReference type="InterPro" id="IPR025166">
    <property type="entry name" value="Integrase_DNA_bind_dom"/>
</dbReference>
<dbReference type="InterPro" id="IPR011010">
    <property type="entry name" value="DNA_brk_join_enz"/>
</dbReference>
<dbReference type="SUPFAM" id="SSF56349">
    <property type="entry name" value="DNA breaking-rejoining enzymes"/>
    <property type="match status" value="1"/>
</dbReference>
<reference evidence="6 7" key="1">
    <citation type="submission" date="2022-10" db="EMBL/GenBank/DDBJ databases">
        <title>Defluviimonas sp. nov., isolated from ocean surface water.</title>
        <authorList>
            <person name="He W."/>
            <person name="Wang L."/>
            <person name="Zhang D.-F."/>
        </authorList>
    </citation>
    <scope>NUCLEOTIDE SEQUENCE [LARGE SCALE GENOMIC DNA]</scope>
    <source>
        <strain evidence="6 7">WL0002</strain>
    </source>
</reference>
<evidence type="ECO:0000256" key="1">
    <source>
        <dbReference type="ARBA" id="ARBA00008857"/>
    </source>
</evidence>
<evidence type="ECO:0000256" key="4">
    <source>
        <dbReference type="ARBA" id="ARBA00023172"/>
    </source>
</evidence>
<gene>
    <name evidence="6" type="ORF">OEW28_16455</name>
</gene>
<dbReference type="InterPro" id="IPR010998">
    <property type="entry name" value="Integrase_recombinase_N"/>
</dbReference>
<evidence type="ECO:0000313" key="7">
    <source>
        <dbReference type="Proteomes" id="UP001652542"/>
    </source>
</evidence>
<dbReference type="Pfam" id="PF13356">
    <property type="entry name" value="Arm-DNA-bind_3"/>
    <property type="match status" value="1"/>
</dbReference>
<dbReference type="InterPro" id="IPR038488">
    <property type="entry name" value="Integrase_DNA-bd_sf"/>
</dbReference>
<dbReference type="RefSeq" id="WP_263735893.1">
    <property type="nucleotide sequence ID" value="NZ_JAOWKY010000005.1"/>
</dbReference>
<evidence type="ECO:0000259" key="5">
    <source>
        <dbReference type="PROSITE" id="PS51898"/>
    </source>
</evidence>
<dbReference type="Pfam" id="PF00589">
    <property type="entry name" value="Phage_integrase"/>
    <property type="match status" value="1"/>
</dbReference>
<dbReference type="CDD" id="cd00801">
    <property type="entry name" value="INT_P4_C"/>
    <property type="match status" value="1"/>
</dbReference>
<dbReference type="InterPro" id="IPR053876">
    <property type="entry name" value="Phage_int_M"/>
</dbReference>
<dbReference type="Pfam" id="PF22022">
    <property type="entry name" value="Phage_int_M"/>
    <property type="match status" value="1"/>
</dbReference>
<keyword evidence="7" id="KW-1185">Reference proteome</keyword>
<dbReference type="InterPro" id="IPR050808">
    <property type="entry name" value="Phage_Integrase"/>
</dbReference>
<dbReference type="PROSITE" id="PS51898">
    <property type="entry name" value="TYR_RECOMBINASE"/>
    <property type="match status" value="1"/>
</dbReference>
<dbReference type="Proteomes" id="UP001652542">
    <property type="component" value="Unassembled WGS sequence"/>
</dbReference>
<dbReference type="GO" id="GO:0003677">
    <property type="term" value="F:DNA binding"/>
    <property type="evidence" value="ECO:0007669"/>
    <property type="project" value="UniProtKB-KW"/>
</dbReference>
<comment type="similarity">
    <text evidence="1">Belongs to the 'phage' integrase family.</text>
</comment>
<dbReference type="EMBL" id="JAOWKY010000005">
    <property type="protein sequence ID" value="MCV2870219.1"/>
    <property type="molecule type" value="Genomic_DNA"/>
</dbReference>
<organism evidence="6 7">
    <name type="scientific">Albidovulum marisflavi</name>
    <dbReference type="NCBI Taxonomy" id="2984159"/>
    <lineage>
        <taxon>Bacteria</taxon>
        <taxon>Pseudomonadati</taxon>
        <taxon>Pseudomonadota</taxon>
        <taxon>Alphaproteobacteria</taxon>
        <taxon>Rhodobacterales</taxon>
        <taxon>Paracoccaceae</taxon>
        <taxon>Albidovulum</taxon>
    </lineage>
</organism>